<dbReference type="Proteomes" id="UP000036403">
    <property type="component" value="Unassembled WGS sequence"/>
</dbReference>
<organism evidence="2 3">
    <name type="scientific">Lasius niger</name>
    <name type="common">Black garden ant</name>
    <dbReference type="NCBI Taxonomy" id="67767"/>
    <lineage>
        <taxon>Eukaryota</taxon>
        <taxon>Metazoa</taxon>
        <taxon>Ecdysozoa</taxon>
        <taxon>Arthropoda</taxon>
        <taxon>Hexapoda</taxon>
        <taxon>Insecta</taxon>
        <taxon>Pterygota</taxon>
        <taxon>Neoptera</taxon>
        <taxon>Endopterygota</taxon>
        <taxon>Hymenoptera</taxon>
        <taxon>Apocrita</taxon>
        <taxon>Aculeata</taxon>
        <taxon>Formicoidea</taxon>
        <taxon>Formicidae</taxon>
        <taxon>Formicinae</taxon>
        <taxon>Lasius</taxon>
        <taxon>Lasius</taxon>
    </lineage>
</organism>
<keyword evidence="3" id="KW-1185">Reference proteome</keyword>
<gene>
    <name evidence="2" type="ORF">RF55_18899</name>
</gene>
<dbReference type="OrthoDB" id="7612332at2759"/>
<evidence type="ECO:0000313" key="2">
    <source>
        <dbReference type="EMBL" id="KMQ83869.1"/>
    </source>
</evidence>
<comment type="caution">
    <text evidence="2">The sequence shown here is derived from an EMBL/GenBank/DDBJ whole genome shotgun (WGS) entry which is preliminary data.</text>
</comment>
<sequence length="147" mass="17179">MDVKSAFLHGTIKEDIYMRKPEGIEGNNDLVCKLNKALYGLKQAPLNWNNRFNEFAKSRQLRRSENDPCLYVKLSEQKILYLLIYVDDIIIASNDLKEIENLKDKLTKTFEMTDMGDLTQFLGINIRRSEDEIYLRGSLSERRTPTK</sequence>
<dbReference type="InterPro" id="IPR043502">
    <property type="entry name" value="DNA/RNA_pol_sf"/>
</dbReference>
<dbReference type="Pfam" id="PF07727">
    <property type="entry name" value="RVT_2"/>
    <property type="match status" value="1"/>
</dbReference>
<dbReference type="SUPFAM" id="SSF56672">
    <property type="entry name" value="DNA/RNA polymerases"/>
    <property type="match status" value="1"/>
</dbReference>
<proteinExistence type="predicted"/>
<reference evidence="2 3" key="1">
    <citation type="submission" date="2015-04" db="EMBL/GenBank/DDBJ databases">
        <title>Lasius niger genome sequencing.</title>
        <authorList>
            <person name="Konorov E.A."/>
            <person name="Nikitin M.A."/>
            <person name="Kirill M.V."/>
            <person name="Chang P."/>
        </authorList>
    </citation>
    <scope>NUCLEOTIDE SEQUENCE [LARGE SCALE GENOMIC DNA]</scope>
    <source>
        <tissue evidence="2">Whole</tissue>
    </source>
</reference>
<accession>A0A0J7K0N8</accession>
<dbReference type="STRING" id="67767.A0A0J7K0N8"/>
<dbReference type="EMBL" id="LBMM01018132">
    <property type="protein sequence ID" value="KMQ83869.1"/>
    <property type="molecule type" value="Genomic_DNA"/>
</dbReference>
<dbReference type="AlphaFoldDB" id="A0A0J7K0N8"/>
<feature type="domain" description="Reverse transcriptase Ty1/copia-type" evidence="1">
    <location>
        <begin position="1"/>
        <end position="134"/>
    </location>
</feature>
<name>A0A0J7K0N8_LASNI</name>
<evidence type="ECO:0000313" key="3">
    <source>
        <dbReference type="Proteomes" id="UP000036403"/>
    </source>
</evidence>
<dbReference type="InterPro" id="IPR013103">
    <property type="entry name" value="RVT_2"/>
</dbReference>
<evidence type="ECO:0000259" key="1">
    <source>
        <dbReference type="Pfam" id="PF07727"/>
    </source>
</evidence>
<dbReference type="GO" id="GO:0071897">
    <property type="term" value="P:DNA biosynthetic process"/>
    <property type="evidence" value="ECO:0007669"/>
    <property type="project" value="UniProtKB-ARBA"/>
</dbReference>
<protein>
    <submittedName>
        <fullName evidence="2">Retrotransposon ty1-copia subclass</fullName>
    </submittedName>
</protein>
<dbReference type="PaxDb" id="67767-A0A0J7K0N8"/>